<keyword evidence="8" id="KW-1185">Reference proteome</keyword>
<dbReference type="PROSITE" id="PS50056">
    <property type="entry name" value="TYR_PHOSPHATASE_2"/>
    <property type="match status" value="1"/>
</dbReference>
<evidence type="ECO:0000259" key="5">
    <source>
        <dbReference type="PROSITE" id="PS50054"/>
    </source>
</evidence>
<evidence type="ECO:0000259" key="6">
    <source>
        <dbReference type="PROSITE" id="PS50056"/>
    </source>
</evidence>
<evidence type="ECO:0000313" key="7">
    <source>
        <dbReference type="EMBL" id="ACO62702.1"/>
    </source>
</evidence>
<dbReference type="OrthoDB" id="10252009at2759"/>
<evidence type="ECO:0000256" key="2">
    <source>
        <dbReference type="ARBA" id="ARBA00013064"/>
    </source>
</evidence>
<sequence>MTDYHAEGVKLLALQDQPGPGSIYEDVSPIFRLPNGGTFFIGNIRAASNKATLQANGITHVINAQDPDTQNFFEDDESFTYLRFPIAHWWRSKEDMNSHVGVRRYFAPLFAFVEKALRAGKNVMVHCLAGAHRAGTSGVALAMYYLRLSAIQGTMFVKERRPIVDPIGSFPELLKRLDAALQDLKKINALVAKEKLAKAKAETAA</sequence>
<dbReference type="GeneID" id="8243122"/>
<dbReference type="GO" id="GO:0043409">
    <property type="term" value="P:negative regulation of MAPK cascade"/>
    <property type="evidence" value="ECO:0007669"/>
    <property type="project" value="TreeGrafter"/>
</dbReference>
<dbReference type="STRING" id="296587.C1E4D1"/>
<keyword evidence="3" id="KW-0378">Hydrolase</keyword>
<protein>
    <recommendedName>
        <fullName evidence="2">protein-tyrosine-phosphatase</fullName>
        <ecNumber evidence="2">3.1.3.48</ecNumber>
    </recommendedName>
</protein>
<dbReference type="RefSeq" id="XP_002501444.1">
    <property type="nucleotide sequence ID" value="XM_002501398.1"/>
</dbReference>
<dbReference type="GO" id="GO:0004725">
    <property type="term" value="F:protein tyrosine phosphatase activity"/>
    <property type="evidence" value="ECO:0007669"/>
    <property type="project" value="UniProtKB-EC"/>
</dbReference>
<evidence type="ECO:0000256" key="4">
    <source>
        <dbReference type="ARBA" id="ARBA00022912"/>
    </source>
</evidence>
<dbReference type="InterPro" id="IPR000340">
    <property type="entry name" value="Dual-sp_phosphatase_cat-dom"/>
</dbReference>
<proteinExistence type="inferred from homology"/>
<evidence type="ECO:0000313" key="8">
    <source>
        <dbReference type="Proteomes" id="UP000002009"/>
    </source>
</evidence>
<dbReference type="EMBL" id="CP001325">
    <property type="protein sequence ID" value="ACO62702.1"/>
    <property type="molecule type" value="Genomic_DNA"/>
</dbReference>
<dbReference type="InParanoid" id="C1E4D1"/>
<dbReference type="PRINTS" id="PR01908">
    <property type="entry name" value="ADSPHPHTASE"/>
</dbReference>
<comment type="similarity">
    <text evidence="1">Belongs to the protein-tyrosine phosphatase family. Non-receptor class dual specificity subfamily.</text>
</comment>
<dbReference type="GO" id="GO:0005737">
    <property type="term" value="C:cytoplasm"/>
    <property type="evidence" value="ECO:0007669"/>
    <property type="project" value="TreeGrafter"/>
</dbReference>
<dbReference type="Gene3D" id="3.90.190.10">
    <property type="entry name" value="Protein tyrosine phosphatase superfamily"/>
    <property type="match status" value="1"/>
</dbReference>
<dbReference type="SMART" id="SM00195">
    <property type="entry name" value="DSPc"/>
    <property type="match status" value="1"/>
</dbReference>
<dbReference type="PANTHER" id="PTHR10159:SF519">
    <property type="entry name" value="DUAL SPECIFICITY PROTEIN PHOSPHATASE MPK3"/>
    <property type="match status" value="1"/>
</dbReference>
<gene>
    <name evidence="7" type="ORF">MICPUN_105466</name>
</gene>
<dbReference type="Proteomes" id="UP000002009">
    <property type="component" value="Chromosome 4"/>
</dbReference>
<dbReference type="PROSITE" id="PS50054">
    <property type="entry name" value="TYR_PHOSPHATASE_DUAL"/>
    <property type="match status" value="1"/>
</dbReference>
<dbReference type="EC" id="3.1.3.48" evidence="2"/>
<reference evidence="7 8" key="1">
    <citation type="journal article" date="2009" name="Science">
        <title>Green evolution and dynamic adaptations revealed by genomes of the marine picoeukaryotes Micromonas.</title>
        <authorList>
            <person name="Worden A.Z."/>
            <person name="Lee J.H."/>
            <person name="Mock T."/>
            <person name="Rouze P."/>
            <person name="Simmons M.P."/>
            <person name="Aerts A.L."/>
            <person name="Allen A.E."/>
            <person name="Cuvelier M.L."/>
            <person name="Derelle E."/>
            <person name="Everett M.V."/>
            <person name="Foulon E."/>
            <person name="Grimwood J."/>
            <person name="Gundlach H."/>
            <person name="Henrissat B."/>
            <person name="Napoli C."/>
            <person name="McDonald S.M."/>
            <person name="Parker M.S."/>
            <person name="Rombauts S."/>
            <person name="Salamov A."/>
            <person name="Von Dassow P."/>
            <person name="Badger J.H."/>
            <person name="Coutinho P.M."/>
            <person name="Demir E."/>
            <person name="Dubchak I."/>
            <person name="Gentemann C."/>
            <person name="Eikrem W."/>
            <person name="Gready J.E."/>
            <person name="John U."/>
            <person name="Lanier W."/>
            <person name="Lindquist E.A."/>
            <person name="Lucas S."/>
            <person name="Mayer K.F."/>
            <person name="Moreau H."/>
            <person name="Not F."/>
            <person name="Otillar R."/>
            <person name="Panaud O."/>
            <person name="Pangilinan J."/>
            <person name="Paulsen I."/>
            <person name="Piegu B."/>
            <person name="Poliakov A."/>
            <person name="Robbens S."/>
            <person name="Schmutz J."/>
            <person name="Toulza E."/>
            <person name="Wyss T."/>
            <person name="Zelensky A."/>
            <person name="Zhou K."/>
            <person name="Armbrust E.V."/>
            <person name="Bhattacharya D."/>
            <person name="Goodenough U.W."/>
            <person name="Van de Peer Y."/>
            <person name="Grigoriev I.V."/>
        </authorList>
    </citation>
    <scope>NUCLEOTIDE SEQUENCE [LARGE SCALE GENOMIC DNA]</scope>
    <source>
        <strain evidence="8">RCC299 / NOUM17</strain>
    </source>
</reference>
<dbReference type="KEGG" id="mis:MICPUN_105466"/>
<dbReference type="InterPro" id="IPR029021">
    <property type="entry name" value="Prot-tyrosine_phosphatase-like"/>
</dbReference>
<evidence type="ECO:0000256" key="1">
    <source>
        <dbReference type="ARBA" id="ARBA00008601"/>
    </source>
</evidence>
<dbReference type="CDD" id="cd14498">
    <property type="entry name" value="DSP"/>
    <property type="match status" value="1"/>
</dbReference>
<dbReference type="OMA" id="RFPIAHW"/>
<dbReference type="Pfam" id="PF00782">
    <property type="entry name" value="DSPc"/>
    <property type="match status" value="1"/>
</dbReference>
<accession>C1E4D1</accession>
<dbReference type="AlphaFoldDB" id="C1E4D1"/>
<feature type="domain" description="Tyrosine specific protein phosphatases" evidence="6">
    <location>
        <begin position="104"/>
        <end position="162"/>
    </location>
</feature>
<organism evidence="7 8">
    <name type="scientific">Micromonas commoda (strain RCC299 / NOUM17 / CCMP2709)</name>
    <name type="common">Picoplanktonic green alga</name>
    <dbReference type="NCBI Taxonomy" id="296587"/>
    <lineage>
        <taxon>Eukaryota</taxon>
        <taxon>Viridiplantae</taxon>
        <taxon>Chlorophyta</taxon>
        <taxon>Mamiellophyceae</taxon>
        <taxon>Mamiellales</taxon>
        <taxon>Mamiellaceae</taxon>
        <taxon>Micromonas</taxon>
    </lineage>
</organism>
<keyword evidence="4" id="KW-0904">Protein phosphatase</keyword>
<dbReference type="eggNOG" id="KOG1717">
    <property type="taxonomic scope" value="Eukaryota"/>
</dbReference>
<feature type="domain" description="Tyrosine-protein phosphatase" evidence="5">
    <location>
        <begin position="28"/>
        <end position="183"/>
    </location>
</feature>
<name>C1E4D1_MICCC</name>
<dbReference type="SUPFAM" id="SSF52799">
    <property type="entry name" value="(Phosphotyrosine protein) phosphatases II"/>
    <property type="match status" value="1"/>
</dbReference>
<dbReference type="InterPro" id="IPR020422">
    <property type="entry name" value="TYR_PHOSPHATASE_DUAL_dom"/>
</dbReference>
<evidence type="ECO:0000256" key="3">
    <source>
        <dbReference type="ARBA" id="ARBA00022801"/>
    </source>
</evidence>
<dbReference type="PANTHER" id="PTHR10159">
    <property type="entry name" value="DUAL SPECIFICITY PROTEIN PHOSPHATASE"/>
    <property type="match status" value="1"/>
</dbReference>
<dbReference type="InterPro" id="IPR000387">
    <property type="entry name" value="Tyr_Pase_dom"/>
</dbReference>